<accession>A0ABQ3IJ16</accession>
<evidence type="ECO:0000256" key="1">
    <source>
        <dbReference type="SAM" id="Coils"/>
    </source>
</evidence>
<sequence>MFLKSLTIESEGHIVRDIVFHKGINFIVDETKLSETEETQTGNNVGKTTVLRLINFCLGGSDKNIYQSKEFKNNINEEVKNFLIDKQVVITLKLIDELNDPCSRQIEIRRNFLSKSRKLIEIDGQSVKLKDFDTTLKKLVFGYEDEKPTFKQLKAKNIRDEAERLENTVRVLGNFGKAEEYEALYLFWLGVPYPDAEKKRRLIEERNFENKLYTRLRKENSESKISQFIAIVEHDIEALEHKKKSCNINENYEADLNTLNGIRAKLNSLNNEQSQLNLRKELIEESRKELENNLANDEVSLLPELYAQANVLLPNIQKTYEETVAFHNQMILEKISFVTEELPNIQEQLIKINTEIQFNLSEEVVYADKLRKADIHKELEEIIKELNAKYERKGTLEEKLSQLQDSKAKLDDIDSDLKLIDESIGGLDGLIQKRVASFNTYFSDISNKLYGEQFVMSATFEQKSNSSQYFYKLYIDSLNGQTGTGKKKGEIAAFDLAYIRFADEQQIKSLHFILHDQMEVVDDNQINGLVREVINTNCQLVVPILRDKLPSKLHKPEYQVLSLSQNNKLFMI</sequence>
<keyword evidence="1" id="KW-0175">Coiled coil</keyword>
<evidence type="ECO:0000313" key="4">
    <source>
        <dbReference type="Proteomes" id="UP000626370"/>
    </source>
</evidence>
<protein>
    <recommendedName>
        <fullName evidence="2">DUF2326 domain-containing protein</fullName>
    </recommendedName>
</protein>
<dbReference type="InterPro" id="IPR018760">
    <property type="entry name" value="DUF2326"/>
</dbReference>
<keyword evidence="4" id="KW-1185">Reference proteome</keyword>
<name>A0ABQ3IJ16_9GAMM</name>
<gene>
    <name evidence="3" type="ORF">GCM10011501_04950</name>
</gene>
<dbReference type="Gene3D" id="3.40.50.300">
    <property type="entry name" value="P-loop containing nucleotide triphosphate hydrolases"/>
    <property type="match status" value="1"/>
</dbReference>
<evidence type="ECO:0000259" key="2">
    <source>
        <dbReference type="Pfam" id="PF10088"/>
    </source>
</evidence>
<feature type="coiled-coil region" evidence="1">
    <location>
        <begin position="259"/>
        <end position="300"/>
    </location>
</feature>
<dbReference type="Proteomes" id="UP000626370">
    <property type="component" value="Unassembled WGS sequence"/>
</dbReference>
<reference evidence="4" key="1">
    <citation type="journal article" date="2019" name="Int. J. Syst. Evol. Microbiol.">
        <title>The Global Catalogue of Microorganisms (GCM) 10K type strain sequencing project: providing services to taxonomists for standard genome sequencing and annotation.</title>
        <authorList>
            <consortium name="The Broad Institute Genomics Platform"/>
            <consortium name="The Broad Institute Genome Sequencing Center for Infectious Disease"/>
            <person name="Wu L."/>
            <person name="Ma J."/>
        </authorList>
    </citation>
    <scope>NUCLEOTIDE SEQUENCE [LARGE SCALE GENOMIC DNA]</scope>
    <source>
        <strain evidence="4">CGMCC 1.15922</strain>
    </source>
</reference>
<dbReference type="SUPFAM" id="SSF52540">
    <property type="entry name" value="P-loop containing nucleoside triphosphate hydrolases"/>
    <property type="match status" value="1"/>
</dbReference>
<dbReference type="InterPro" id="IPR027417">
    <property type="entry name" value="P-loop_NTPase"/>
</dbReference>
<dbReference type="EMBL" id="BNAH01000002">
    <property type="protein sequence ID" value="GHE80133.1"/>
    <property type="molecule type" value="Genomic_DNA"/>
</dbReference>
<dbReference type="RefSeq" id="WP_189376524.1">
    <property type="nucleotide sequence ID" value="NZ_BNAH01000002.1"/>
</dbReference>
<feature type="coiled-coil region" evidence="1">
    <location>
        <begin position="376"/>
        <end position="416"/>
    </location>
</feature>
<dbReference type="Pfam" id="PF10088">
    <property type="entry name" value="DUF2326"/>
    <property type="match status" value="1"/>
</dbReference>
<organism evidence="3 4">
    <name type="scientific">Thalassotalea profundi</name>
    <dbReference type="NCBI Taxonomy" id="2036687"/>
    <lineage>
        <taxon>Bacteria</taxon>
        <taxon>Pseudomonadati</taxon>
        <taxon>Pseudomonadota</taxon>
        <taxon>Gammaproteobacteria</taxon>
        <taxon>Alteromonadales</taxon>
        <taxon>Colwelliaceae</taxon>
        <taxon>Thalassotalea</taxon>
    </lineage>
</organism>
<comment type="caution">
    <text evidence="3">The sequence shown here is derived from an EMBL/GenBank/DDBJ whole genome shotgun (WGS) entry which is preliminary data.</text>
</comment>
<feature type="domain" description="DUF2326" evidence="2">
    <location>
        <begin position="445"/>
        <end position="570"/>
    </location>
</feature>
<evidence type="ECO:0000313" key="3">
    <source>
        <dbReference type="EMBL" id="GHE80133.1"/>
    </source>
</evidence>
<proteinExistence type="predicted"/>